<dbReference type="GO" id="GO:0034256">
    <property type="term" value="F:chlorophyll(ide) b reductase activity"/>
    <property type="evidence" value="ECO:0007669"/>
    <property type="project" value="TreeGrafter"/>
</dbReference>
<dbReference type="InterPro" id="IPR036291">
    <property type="entry name" value="NAD(P)-bd_dom_sf"/>
</dbReference>
<keyword evidence="4" id="KW-1185">Reference proteome</keyword>
<dbReference type="RefSeq" id="WP_189127600.1">
    <property type="nucleotide sequence ID" value="NZ_BMNH01000025.1"/>
</dbReference>
<evidence type="ECO:0000313" key="3">
    <source>
        <dbReference type="EMBL" id="GGO78442.1"/>
    </source>
</evidence>
<comment type="similarity">
    <text evidence="1 2">Belongs to the short-chain dehydrogenases/reductases (SDR) family.</text>
</comment>
<accession>A0A917ZBP6</accession>
<comment type="caution">
    <text evidence="3">The sequence shown here is derived from an EMBL/GenBank/DDBJ whole genome shotgun (WGS) entry which is preliminary data.</text>
</comment>
<organism evidence="3 4">
    <name type="scientific">Nonomuraea cavernae</name>
    <dbReference type="NCBI Taxonomy" id="2045107"/>
    <lineage>
        <taxon>Bacteria</taxon>
        <taxon>Bacillati</taxon>
        <taxon>Actinomycetota</taxon>
        <taxon>Actinomycetes</taxon>
        <taxon>Streptosporangiales</taxon>
        <taxon>Streptosporangiaceae</taxon>
        <taxon>Nonomuraea</taxon>
    </lineage>
</organism>
<protein>
    <submittedName>
        <fullName evidence="3">Short-chain dehydrogenase</fullName>
    </submittedName>
</protein>
<evidence type="ECO:0000256" key="1">
    <source>
        <dbReference type="ARBA" id="ARBA00006484"/>
    </source>
</evidence>
<dbReference type="InterPro" id="IPR020904">
    <property type="entry name" value="Sc_DH/Rdtase_CS"/>
</dbReference>
<dbReference type="PROSITE" id="PS00061">
    <property type="entry name" value="ADH_SHORT"/>
    <property type="match status" value="1"/>
</dbReference>
<dbReference type="GO" id="GO:0010304">
    <property type="term" value="P:PSII associated light-harvesting complex II catabolic process"/>
    <property type="evidence" value="ECO:0007669"/>
    <property type="project" value="TreeGrafter"/>
</dbReference>
<dbReference type="InterPro" id="IPR052625">
    <property type="entry name" value="Chl_b_Red"/>
</dbReference>
<evidence type="ECO:0000313" key="4">
    <source>
        <dbReference type="Proteomes" id="UP000646523"/>
    </source>
</evidence>
<dbReference type="InterPro" id="IPR002347">
    <property type="entry name" value="SDR_fam"/>
</dbReference>
<dbReference type="Gene3D" id="3.40.50.720">
    <property type="entry name" value="NAD(P)-binding Rossmann-like Domain"/>
    <property type="match status" value="1"/>
</dbReference>
<evidence type="ECO:0000256" key="2">
    <source>
        <dbReference type="RuleBase" id="RU000363"/>
    </source>
</evidence>
<sequence>MVIVVTGGTRGIGHGLVGRFLETGHEVAFCGSRTESVEKAALDGALGVVADVGDREQVRGLWDAAVERFGRVDIWINNAGISHARRPLWELPEAEAAEVVRVNLTGVINGCAVALAGMAAQGHGHVWNMEGLGSDGRAVPGLAVYGSTKRALHYLTRALAKEVPDGVSVGLLSPGMVVTDLLLHDEISPESRRIFDILADRVETVTPWLADQAVRRVGNGAHVRWLTGGKILTRFATAPFTKRKVLP</sequence>
<dbReference type="PRINTS" id="PR00080">
    <property type="entry name" value="SDRFAMILY"/>
</dbReference>
<dbReference type="PANTHER" id="PTHR24314">
    <property type="entry name" value="NON-SPECIFIC LIPID TRANSFER PROTEIN-RELATED"/>
    <property type="match status" value="1"/>
</dbReference>
<reference evidence="3" key="2">
    <citation type="submission" date="2020-09" db="EMBL/GenBank/DDBJ databases">
        <authorList>
            <person name="Sun Q."/>
            <person name="Zhou Y."/>
        </authorList>
    </citation>
    <scope>NUCLEOTIDE SEQUENCE</scope>
    <source>
        <strain evidence="3">CGMCC 4.7368</strain>
    </source>
</reference>
<reference evidence="3" key="1">
    <citation type="journal article" date="2014" name="Int. J. Syst. Evol. Microbiol.">
        <title>Complete genome sequence of Corynebacterium casei LMG S-19264T (=DSM 44701T), isolated from a smear-ripened cheese.</title>
        <authorList>
            <consortium name="US DOE Joint Genome Institute (JGI-PGF)"/>
            <person name="Walter F."/>
            <person name="Albersmeier A."/>
            <person name="Kalinowski J."/>
            <person name="Ruckert C."/>
        </authorList>
    </citation>
    <scope>NUCLEOTIDE SEQUENCE</scope>
    <source>
        <strain evidence="3">CGMCC 4.7368</strain>
    </source>
</reference>
<dbReference type="SUPFAM" id="SSF51735">
    <property type="entry name" value="NAD(P)-binding Rossmann-fold domains"/>
    <property type="match status" value="1"/>
</dbReference>
<dbReference type="AlphaFoldDB" id="A0A917ZBP6"/>
<dbReference type="Pfam" id="PF00106">
    <property type="entry name" value="adh_short"/>
    <property type="match status" value="1"/>
</dbReference>
<dbReference type="PRINTS" id="PR00081">
    <property type="entry name" value="GDHRDH"/>
</dbReference>
<gene>
    <name evidence="3" type="ORF">GCM10012289_60430</name>
</gene>
<dbReference type="PANTHER" id="PTHR24314:SF21">
    <property type="entry name" value="CHLOROPHYLL(IDE) B REDUCTASE NYC1, CHLOROPLASTIC-RELATED"/>
    <property type="match status" value="1"/>
</dbReference>
<dbReference type="EMBL" id="BMNH01000025">
    <property type="protein sequence ID" value="GGO78442.1"/>
    <property type="molecule type" value="Genomic_DNA"/>
</dbReference>
<dbReference type="Proteomes" id="UP000646523">
    <property type="component" value="Unassembled WGS sequence"/>
</dbReference>
<proteinExistence type="inferred from homology"/>
<dbReference type="GO" id="GO:0015996">
    <property type="term" value="P:chlorophyll catabolic process"/>
    <property type="evidence" value="ECO:0007669"/>
    <property type="project" value="TreeGrafter"/>
</dbReference>
<dbReference type="CDD" id="cd05233">
    <property type="entry name" value="SDR_c"/>
    <property type="match status" value="1"/>
</dbReference>
<name>A0A917ZBP6_9ACTN</name>